<reference evidence="3 4" key="1">
    <citation type="journal article" date="2012" name="Genome Biol.">
        <title>Genome and low-iron response of an oceanic diatom adapted to chronic iron limitation.</title>
        <authorList>
            <person name="Lommer M."/>
            <person name="Specht M."/>
            <person name="Roy A.S."/>
            <person name="Kraemer L."/>
            <person name="Andreson R."/>
            <person name="Gutowska M.A."/>
            <person name="Wolf J."/>
            <person name="Bergner S.V."/>
            <person name="Schilhabel M.B."/>
            <person name="Klostermeier U.C."/>
            <person name="Beiko R.G."/>
            <person name="Rosenstiel P."/>
            <person name="Hippler M."/>
            <person name="Laroche J."/>
        </authorList>
    </citation>
    <scope>NUCLEOTIDE SEQUENCE [LARGE SCALE GENOMIC DNA]</scope>
    <source>
        <strain evidence="3 4">CCMP1005</strain>
    </source>
</reference>
<gene>
    <name evidence="3" type="ORF">THAOC_35963</name>
</gene>
<protein>
    <submittedName>
        <fullName evidence="3">Uncharacterized protein</fullName>
    </submittedName>
</protein>
<dbReference type="InterPro" id="IPR052394">
    <property type="entry name" value="LRR-containing"/>
</dbReference>
<dbReference type="SMART" id="SM00368">
    <property type="entry name" value="LRR_RI"/>
    <property type="match status" value="2"/>
</dbReference>
<dbReference type="SUPFAM" id="SSF52047">
    <property type="entry name" value="RNI-like"/>
    <property type="match status" value="1"/>
</dbReference>
<name>K0R2J7_THAOC</name>
<proteinExistence type="predicted"/>
<evidence type="ECO:0000256" key="2">
    <source>
        <dbReference type="SAM" id="MobiDB-lite"/>
    </source>
</evidence>
<keyword evidence="1" id="KW-0175">Coiled coil</keyword>
<dbReference type="OrthoDB" id="120976at2759"/>
<dbReference type="eggNOG" id="ENOG502S6XN">
    <property type="taxonomic scope" value="Eukaryota"/>
</dbReference>
<keyword evidence="4" id="KW-1185">Reference proteome</keyword>
<sequence length="481" mass="54188">MEPSRCSQGDEAKKRKLEASNSEESPFASDDMDLKALLDQHSQQMQRMQSQIDGLVATNGALQARLDQAESQAKEVNELRGKCDVLESRCDSLERSIQVLRKGVFWSYSAPDIPRSHWIEQGHNEEYAARFMEGCVERIKEDVEDIRNGEEDRCSCLDYCHLAGQMAVVLHDDALLPHFKELADAIQLSSGIQRINIDNVELRSSVLGILCPSMEGKVTEIDMRHIQFPGPDVVKCYEIIAASIRRNHALKRLTWIDNRIPSDEQADLLIKSIIDNRAIKHIRLQNSFNQSGVNGCRALAALMTCGRPFDLLNFRGNGLSGIDDLAAALATNPQLKELVMSGNELNDRDAELISEALKQNTNLQRLHLNLNSITSAGFENIRTAIYDPSSLNAMESCNHTCLVDCVKENEHRMTPRQRRNRKLYKLLSTRHLGGSNARHLNAELGGRNTPSSLCRRFFIVSNAIQAIKRQIRPRHFQLPTN</sequence>
<feature type="region of interest" description="Disordered" evidence="2">
    <location>
        <begin position="1"/>
        <end position="31"/>
    </location>
</feature>
<evidence type="ECO:0000313" key="3">
    <source>
        <dbReference type="EMBL" id="EJK45424.1"/>
    </source>
</evidence>
<dbReference type="InterPro" id="IPR032675">
    <property type="entry name" value="LRR_dom_sf"/>
</dbReference>
<dbReference type="PANTHER" id="PTHR24114:SF2">
    <property type="entry name" value="F-BOX DOMAIN-CONTAINING PROTEIN-RELATED"/>
    <property type="match status" value="1"/>
</dbReference>
<accession>K0R2J7</accession>
<dbReference type="EMBL" id="AGNL01048529">
    <property type="protein sequence ID" value="EJK45424.1"/>
    <property type="molecule type" value="Genomic_DNA"/>
</dbReference>
<organism evidence="3 4">
    <name type="scientific">Thalassiosira oceanica</name>
    <name type="common">Marine diatom</name>
    <dbReference type="NCBI Taxonomy" id="159749"/>
    <lineage>
        <taxon>Eukaryota</taxon>
        <taxon>Sar</taxon>
        <taxon>Stramenopiles</taxon>
        <taxon>Ochrophyta</taxon>
        <taxon>Bacillariophyta</taxon>
        <taxon>Coscinodiscophyceae</taxon>
        <taxon>Thalassiosirophycidae</taxon>
        <taxon>Thalassiosirales</taxon>
        <taxon>Thalassiosiraceae</taxon>
        <taxon>Thalassiosira</taxon>
    </lineage>
</organism>
<evidence type="ECO:0000313" key="4">
    <source>
        <dbReference type="Proteomes" id="UP000266841"/>
    </source>
</evidence>
<dbReference type="AlphaFoldDB" id="K0R2J7"/>
<evidence type="ECO:0000256" key="1">
    <source>
        <dbReference type="SAM" id="Coils"/>
    </source>
</evidence>
<dbReference type="Gene3D" id="3.80.10.10">
    <property type="entry name" value="Ribonuclease Inhibitor"/>
    <property type="match status" value="1"/>
</dbReference>
<feature type="coiled-coil region" evidence="1">
    <location>
        <begin position="38"/>
        <end position="96"/>
    </location>
</feature>
<dbReference type="Proteomes" id="UP000266841">
    <property type="component" value="Unassembled WGS sequence"/>
</dbReference>
<comment type="caution">
    <text evidence="3">The sequence shown here is derived from an EMBL/GenBank/DDBJ whole genome shotgun (WGS) entry which is preliminary data.</text>
</comment>
<dbReference type="PANTHER" id="PTHR24114">
    <property type="entry name" value="LEUCINE RICH REPEAT FAMILY PROTEIN"/>
    <property type="match status" value="1"/>
</dbReference>